<dbReference type="EMBL" id="LNQE01000089">
    <property type="protein sequence ID" value="KUG29404.1"/>
    <property type="molecule type" value="Genomic_DNA"/>
</dbReference>
<proteinExistence type="predicted"/>
<organism evidence="2">
    <name type="scientific">hydrocarbon metagenome</name>
    <dbReference type="NCBI Taxonomy" id="938273"/>
    <lineage>
        <taxon>unclassified sequences</taxon>
        <taxon>metagenomes</taxon>
        <taxon>ecological metagenomes</taxon>
    </lineage>
</organism>
<name>A0A0W8G8N8_9ZZZZ</name>
<evidence type="ECO:0000256" key="1">
    <source>
        <dbReference type="SAM" id="MobiDB-lite"/>
    </source>
</evidence>
<feature type="compositionally biased region" description="Basic residues" evidence="1">
    <location>
        <begin position="317"/>
        <end position="328"/>
    </location>
</feature>
<evidence type="ECO:0000313" key="2">
    <source>
        <dbReference type="EMBL" id="KUG29404.1"/>
    </source>
</evidence>
<comment type="caution">
    <text evidence="2">The sequence shown here is derived from an EMBL/GenBank/DDBJ whole genome shotgun (WGS) entry which is preliminary data.</text>
</comment>
<dbReference type="AlphaFoldDB" id="A0A0W8G8N8"/>
<feature type="region of interest" description="Disordered" evidence="1">
    <location>
        <begin position="313"/>
        <end position="365"/>
    </location>
</feature>
<reference evidence="2" key="1">
    <citation type="journal article" date="2015" name="Proc. Natl. Acad. Sci. U.S.A.">
        <title>Networks of energetic and metabolic interactions define dynamics in microbial communities.</title>
        <authorList>
            <person name="Embree M."/>
            <person name="Liu J.K."/>
            <person name="Al-Bassam M.M."/>
            <person name="Zengler K."/>
        </authorList>
    </citation>
    <scope>NUCLEOTIDE SEQUENCE</scope>
</reference>
<accession>A0A0W8G8N8</accession>
<feature type="compositionally biased region" description="Basic residues" evidence="1">
    <location>
        <begin position="353"/>
        <end position="365"/>
    </location>
</feature>
<feature type="compositionally biased region" description="Basic and acidic residues" evidence="1">
    <location>
        <begin position="329"/>
        <end position="344"/>
    </location>
</feature>
<feature type="region of interest" description="Disordered" evidence="1">
    <location>
        <begin position="245"/>
        <end position="287"/>
    </location>
</feature>
<protein>
    <submittedName>
        <fullName evidence="2">Uncharacterized protein</fullName>
    </submittedName>
</protein>
<gene>
    <name evidence="2" type="ORF">ASZ90_000698</name>
</gene>
<sequence>MPQAVFMFPAVVSGMPVPVGGVDFRKQIAQPSGQARRAEVPGRRVDLGHPVHAHRVGAVIVVAVPLQARVFMHGHEIDVLSGDLENRLPPGGKAPGLFVVGPHGVAQDRAVGPDLNGRVHGLHGPGKKHQIPGIVLGPAAAVVGVQIAFVADFEVFHAVLLLQVGVAHPGHGRRQQILAFGNHPARRGRPEGRVMGRHQDRFGGCGPAQGHELVEVQGIGDVGAFPGIKHPGVVAGPFLGAAPGQSGVRPGIGRRAPEGDVGLGPAGITQGARAHGPQGLGQGPGPGPVGVVVQEIVEIDADKTPCFGRIAGAQGHTRVHGQPRHARGHARDRARIRGRRDGVRSGRPGQNNRKAHRRKRRASPP</sequence>